<evidence type="ECO:0000313" key="6">
    <source>
        <dbReference type="Proteomes" id="UP000192772"/>
    </source>
</evidence>
<dbReference type="STRING" id="81858.BST23_24790"/>
<dbReference type="Pfam" id="PF12833">
    <property type="entry name" value="HTH_18"/>
    <property type="match status" value="1"/>
</dbReference>
<accession>A0A0M2ZQ50</accession>
<dbReference type="EMBL" id="MVHP01000047">
    <property type="protein sequence ID" value="ORA59134.1"/>
    <property type="molecule type" value="Genomic_DNA"/>
</dbReference>
<dbReference type="Pfam" id="PF12852">
    <property type="entry name" value="Cupin_6"/>
    <property type="match status" value="1"/>
</dbReference>
<evidence type="ECO:0000256" key="3">
    <source>
        <dbReference type="ARBA" id="ARBA00023163"/>
    </source>
</evidence>
<sequence>MDPLSDVLRTTPLRGGVFLHAEFSEPWCLSTRVRPETCAPYLGRTAEIIPYHFVVEGRLRVQMPGDSPFELRAGELVMFPRNDLHLLGGDLRLRPVASDDVVKPPVGGRLSAIRIGGGGAPTRIVCGFLGGDNLGRNPVVAALPSALRLHLGQGGQAQWIRSTFSYAAEEIATGRLGSETVLAKISELLFVEAVRRYAEGLPAEHTGWLAGLRDPYVSHALSLLHARPGDPWTAEALSREVALSRSALADRFNRLIGVPPMQYLTHWRMHIAAHELRQGNRSTLQLAKRVGYDSEAAFSRAFKRETGMPPAAWRRRAGET</sequence>
<dbReference type="InterPro" id="IPR009057">
    <property type="entry name" value="Homeodomain-like_sf"/>
</dbReference>
<evidence type="ECO:0000256" key="1">
    <source>
        <dbReference type="ARBA" id="ARBA00023015"/>
    </source>
</evidence>
<dbReference type="SMART" id="SM00342">
    <property type="entry name" value="HTH_ARAC"/>
    <property type="match status" value="1"/>
</dbReference>
<dbReference type="RefSeq" id="WP_046750374.1">
    <property type="nucleotide sequence ID" value="NZ_JBCGVB010000013.1"/>
</dbReference>
<dbReference type="PANTHER" id="PTHR46796:SF7">
    <property type="entry name" value="ARAC FAMILY TRANSCRIPTIONAL REGULATOR"/>
    <property type="match status" value="1"/>
</dbReference>
<keyword evidence="2" id="KW-0238">DNA-binding</keyword>
<evidence type="ECO:0000256" key="2">
    <source>
        <dbReference type="ARBA" id="ARBA00023125"/>
    </source>
</evidence>
<dbReference type="OrthoDB" id="241790at2"/>
<dbReference type="InterPro" id="IPR032783">
    <property type="entry name" value="AraC_lig"/>
</dbReference>
<keyword evidence="3" id="KW-0804">Transcription</keyword>
<dbReference type="SUPFAM" id="SSF51182">
    <property type="entry name" value="RmlC-like cupins"/>
    <property type="match status" value="1"/>
</dbReference>
<comment type="caution">
    <text evidence="5">The sequence shown here is derived from an EMBL/GenBank/DDBJ whole genome shotgun (WGS) entry which is preliminary data.</text>
</comment>
<reference evidence="5 6" key="1">
    <citation type="submission" date="2017-02" db="EMBL/GenBank/DDBJ databases">
        <title>The new phylogeny of genus Mycobacterium.</title>
        <authorList>
            <person name="Tortoli E."/>
            <person name="Trovato A."/>
            <person name="Cirillo D.M."/>
        </authorList>
    </citation>
    <scope>NUCLEOTIDE SEQUENCE [LARGE SCALE GENOMIC DNA]</scope>
    <source>
        <strain evidence="5 6">FI-09383</strain>
    </source>
</reference>
<dbReference type="Gene3D" id="1.10.10.60">
    <property type="entry name" value="Homeodomain-like"/>
    <property type="match status" value="2"/>
</dbReference>
<dbReference type="PROSITE" id="PS01124">
    <property type="entry name" value="HTH_ARAC_FAMILY_2"/>
    <property type="match status" value="1"/>
</dbReference>
<dbReference type="SUPFAM" id="SSF46689">
    <property type="entry name" value="Homeodomain-like"/>
    <property type="match status" value="2"/>
</dbReference>
<keyword evidence="1" id="KW-0805">Transcription regulation</keyword>
<dbReference type="GO" id="GO:0003700">
    <property type="term" value="F:DNA-binding transcription factor activity"/>
    <property type="evidence" value="ECO:0007669"/>
    <property type="project" value="InterPro"/>
</dbReference>
<dbReference type="InterPro" id="IPR018060">
    <property type="entry name" value="HTH_AraC"/>
</dbReference>
<dbReference type="PANTHER" id="PTHR46796">
    <property type="entry name" value="HTH-TYPE TRANSCRIPTIONAL ACTIVATOR RHAS-RELATED"/>
    <property type="match status" value="1"/>
</dbReference>
<gene>
    <name evidence="5" type="ORF">BST23_24790</name>
</gene>
<feature type="domain" description="HTH araC/xylS-type" evidence="4">
    <location>
        <begin position="218"/>
        <end position="316"/>
    </location>
</feature>
<evidence type="ECO:0000259" key="4">
    <source>
        <dbReference type="PROSITE" id="PS01124"/>
    </source>
</evidence>
<accession>A0A1A0QMA0</accession>
<dbReference type="GO" id="GO:0043565">
    <property type="term" value="F:sequence-specific DNA binding"/>
    <property type="evidence" value="ECO:0007669"/>
    <property type="project" value="InterPro"/>
</dbReference>
<dbReference type="InterPro" id="IPR011051">
    <property type="entry name" value="RmlC_Cupin_sf"/>
</dbReference>
<organism evidence="5 6">
    <name type="scientific">Mycolicibacterium elephantis</name>
    <dbReference type="NCBI Taxonomy" id="81858"/>
    <lineage>
        <taxon>Bacteria</taxon>
        <taxon>Bacillati</taxon>
        <taxon>Actinomycetota</taxon>
        <taxon>Actinomycetes</taxon>
        <taxon>Mycobacteriales</taxon>
        <taxon>Mycobacteriaceae</taxon>
        <taxon>Mycolicibacterium</taxon>
    </lineage>
</organism>
<dbReference type="AlphaFoldDB" id="A0A0M2ZQ50"/>
<protein>
    <submittedName>
        <fullName evidence="5">AraC family transcriptional regulator</fullName>
    </submittedName>
</protein>
<dbReference type="Proteomes" id="UP000192772">
    <property type="component" value="Unassembled WGS sequence"/>
</dbReference>
<proteinExistence type="predicted"/>
<evidence type="ECO:0000313" key="5">
    <source>
        <dbReference type="EMBL" id="ORA59134.1"/>
    </source>
</evidence>
<dbReference type="InterPro" id="IPR050204">
    <property type="entry name" value="AraC_XylS_family_regulators"/>
</dbReference>
<name>A0A0M2ZQ50_9MYCO</name>